<dbReference type="AlphaFoldDB" id="A0AAQ3SYJ0"/>
<sequence length="261" mass="27701">MTATDSNPVKLGLDSSRTRSCRPIKGVTRPTAAIFSQPKPPPSPDALLFSNLAAEAVWSTPKVACRFLEPRSHSRCFSANACCRSPPSSVAGHLQCTSARFEPLGEFAVVFSRSPGLLSSHAVPRSPRAPLPSEAPPWGADSVASSGHRRPPFSPFLSLPSDPNPRALIHRRPGQYRSTVGQLGIFVEEALGLAKINPPSNPIMVNTRNTGNGPEDNNQANGNPPQNPPPLVNTRNTGNGPEDNNQANGNPPQNPPPLTAE</sequence>
<evidence type="ECO:0000313" key="3">
    <source>
        <dbReference type="Proteomes" id="UP001341281"/>
    </source>
</evidence>
<feature type="compositionally biased region" description="Polar residues" evidence="1">
    <location>
        <begin position="233"/>
        <end position="243"/>
    </location>
</feature>
<proteinExistence type="predicted"/>
<gene>
    <name evidence="2" type="ORF">U9M48_012978</name>
</gene>
<organism evidence="2 3">
    <name type="scientific">Paspalum notatum var. saurae</name>
    <dbReference type="NCBI Taxonomy" id="547442"/>
    <lineage>
        <taxon>Eukaryota</taxon>
        <taxon>Viridiplantae</taxon>
        <taxon>Streptophyta</taxon>
        <taxon>Embryophyta</taxon>
        <taxon>Tracheophyta</taxon>
        <taxon>Spermatophyta</taxon>
        <taxon>Magnoliopsida</taxon>
        <taxon>Liliopsida</taxon>
        <taxon>Poales</taxon>
        <taxon>Poaceae</taxon>
        <taxon>PACMAD clade</taxon>
        <taxon>Panicoideae</taxon>
        <taxon>Andropogonodae</taxon>
        <taxon>Paspaleae</taxon>
        <taxon>Paspalinae</taxon>
        <taxon>Paspalum</taxon>
    </lineage>
</organism>
<feature type="region of interest" description="Disordered" evidence="1">
    <location>
        <begin position="196"/>
        <end position="261"/>
    </location>
</feature>
<feature type="compositionally biased region" description="Polar residues" evidence="1">
    <location>
        <begin position="203"/>
        <end position="216"/>
    </location>
</feature>
<dbReference type="EMBL" id="CP144747">
    <property type="protein sequence ID" value="WVZ63338.1"/>
    <property type="molecule type" value="Genomic_DNA"/>
</dbReference>
<protein>
    <submittedName>
        <fullName evidence="2">Uncharacterized protein</fullName>
    </submittedName>
</protein>
<reference evidence="2 3" key="1">
    <citation type="submission" date="2024-02" db="EMBL/GenBank/DDBJ databases">
        <title>High-quality chromosome-scale genome assembly of Pensacola bahiagrass (Paspalum notatum Flugge var. saurae).</title>
        <authorList>
            <person name="Vega J.M."/>
            <person name="Podio M."/>
            <person name="Orjuela J."/>
            <person name="Siena L.A."/>
            <person name="Pessino S.C."/>
            <person name="Combes M.C."/>
            <person name="Mariac C."/>
            <person name="Albertini E."/>
            <person name="Pupilli F."/>
            <person name="Ortiz J.P.A."/>
            <person name="Leblanc O."/>
        </authorList>
    </citation>
    <scope>NUCLEOTIDE SEQUENCE [LARGE SCALE GENOMIC DNA]</scope>
    <source>
        <strain evidence="2">R1</strain>
        <tissue evidence="2">Leaf</tissue>
    </source>
</reference>
<evidence type="ECO:0000256" key="1">
    <source>
        <dbReference type="SAM" id="MobiDB-lite"/>
    </source>
</evidence>
<feature type="region of interest" description="Disordered" evidence="1">
    <location>
        <begin position="1"/>
        <end position="23"/>
    </location>
</feature>
<feature type="compositionally biased region" description="Pro residues" evidence="1">
    <location>
        <begin position="252"/>
        <end position="261"/>
    </location>
</feature>
<feature type="compositionally biased region" description="Low complexity" evidence="1">
    <location>
        <begin position="155"/>
        <end position="165"/>
    </location>
</feature>
<evidence type="ECO:0000313" key="2">
    <source>
        <dbReference type="EMBL" id="WVZ63338.1"/>
    </source>
</evidence>
<feature type="region of interest" description="Disordered" evidence="1">
    <location>
        <begin position="119"/>
        <end position="173"/>
    </location>
</feature>
<accession>A0AAQ3SYJ0</accession>
<keyword evidence="3" id="KW-1185">Reference proteome</keyword>
<dbReference type="Proteomes" id="UP001341281">
    <property type="component" value="Chromosome 03"/>
</dbReference>
<name>A0AAQ3SYJ0_PASNO</name>